<dbReference type="InterPro" id="IPR041332">
    <property type="entry name" value="Pan3_CK"/>
</dbReference>
<dbReference type="PANTHER" id="PTHR12272">
    <property type="entry name" value="DEADENYLATION COMPLEX SUBUNIT PAN3"/>
    <property type="match status" value="1"/>
</dbReference>
<dbReference type="InterPro" id="IPR030844">
    <property type="entry name" value="PAN3"/>
</dbReference>
<dbReference type="Proteomes" id="UP000271162">
    <property type="component" value="Unassembled WGS sequence"/>
</dbReference>
<dbReference type="WBParaSite" id="NBR_0002136201-mRNA-1">
    <property type="protein sequence ID" value="NBR_0002136201-mRNA-1"/>
    <property type="gene ID" value="NBR_0002136201"/>
</dbReference>
<evidence type="ECO:0000256" key="1">
    <source>
        <dbReference type="ARBA" id="ARBA00004496"/>
    </source>
</evidence>
<reference evidence="5 6" key="2">
    <citation type="submission" date="2018-11" db="EMBL/GenBank/DDBJ databases">
        <authorList>
            <consortium name="Pathogen Informatics"/>
        </authorList>
    </citation>
    <scope>NUCLEOTIDE SEQUENCE [LARGE SCALE GENOMIC DNA]</scope>
</reference>
<gene>
    <name evidence="5" type="ORF">NBR_LOCUS21363</name>
</gene>
<dbReference type="Gene3D" id="1.10.287.3700">
    <property type="match status" value="1"/>
</dbReference>
<dbReference type="EMBL" id="UYSL01026245">
    <property type="protein sequence ID" value="VDL85109.1"/>
    <property type="molecule type" value="Genomic_DNA"/>
</dbReference>
<dbReference type="GO" id="GO:0000932">
    <property type="term" value="C:P-body"/>
    <property type="evidence" value="ECO:0007669"/>
    <property type="project" value="TreeGrafter"/>
</dbReference>
<dbReference type="Gene3D" id="1.20.5.5160">
    <property type="match status" value="1"/>
</dbReference>
<evidence type="ECO:0000313" key="6">
    <source>
        <dbReference type="Proteomes" id="UP000271162"/>
    </source>
</evidence>
<protein>
    <submittedName>
        <fullName evidence="7">Pan3_PK domain-containing protein</fullName>
    </submittedName>
</protein>
<dbReference type="GO" id="GO:0031251">
    <property type="term" value="C:PAN complex"/>
    <property type="evidence" value="ECO:0007669"/>
    <property type="project" value="InterPro"/>
</dbReference>
<dbReference type="GO" id="GO:0000289">
    <property type="term" value="P:nuclear-transcribed mRNA poly(A) tail shortening"/>
    <property type="evidence" value="ECO:0007669"/>
    <property type="project" value="InterPro"/>
</dbReference>
<comment type="subcellular location">
    <subcellularLocation>
        <location evidence="1">Cytoplasm</location>
    </subcellularLocation>
</comment>
<keyword evidence="6" id="KW-1185">Reference proteome</keyword>
<dbReference type="OMA" id="WIRIRER"/>
<evidence type="ECO:0000256" key="3">
    <source>
        <dbReference type="ARBA" id="ARBA00022840"/>
    </source>
</evidence>
<dbReference type="PANTHER" id="PTHR12272:SF11">
    <property type="entry name" value="PAN2-PAN3 DEADENYLATION COMPLEX SUBUNIT PAN3"/>
    <property type="match status" value="1"/>
</dbReference>
<organism evidence="7">
    <name type="scientific">Nippostrongylus brasiliensis</name>
    <name type="common">Rat hookworm</name>
    <dbReference type="NCBI Taxonomy" id="27835"/>
    <lineage>
        <taxon>Eukaryota</taxon>
        <taxon>Metazoa</taxon>
        <taxon>Ecdysozoa</taxon>
        <taxon>Nematoda</taxon>
        <taxon>Chromadorea</taxon>
        <taxon>Rhabditida</taxon>
        <taxon>Rhabditina</taxon>
        <taxon>Rhabditomorpha</taxon>
        <taxon>Strongyloidea</taxon>
        <taxon>Heligmosomidae</taxon>
        <taxon>Nippostrongylus</taxon>
    </lineage>
</organism>
<keyword evidence="2" id="KW-0547">Nucleotide-binding</keyword>
<dbReference type="Pfam" id="PF18101">
    <property type="entry name" value="Pan3_CK"/>
    <property type="match status" value="1"/>
</dbReference>
<dbReference type="STRING" id="27835.A0A0N4YVU0"/>
<evidence type="ECO:0000313" key="7">
    <source>
        <dbReference type="WBParaSite" id="NBR_0002136201-mRNA-1"/>
    </source>
</evidence>
<dbReference type="AlphaFoldDB" id="A0A0N4YVU0"/>
<dbReference type="FunFam" id="1.20.5.5160:FF:000002">
    <property type="entry name" value="PAN2-PAN3 deadenylation complex subunit PAN3"/>
    <property type="match status" value="1"/>
</dbReference>
<evidence type="ECO:0000256" key="2">
    <source>
        <dbReference type="ARBA" id="ARBA00022741"/>
    </source>
</evidence>
<keyword evidence="3" id="KW-0067">ATP-binding</keyword>
<dbReference type="GO" id="GO:0008143">
    <property type="term" value="F:poly(A) binding"/>
    <property type="evidence" value="ECO:0007669"/>
    <property type="project" value="TreeGrafter"/>
</dbReference>
<evidence type="ECO:0000259" key="4">
    <source>
        <dbReference type="Pfam" id="PF18101"/>
    </source>
</evidence>
<evidence type="ECO:0000313" key="5">
    <source>
        <dbReference type="EMBL" id="VDL85109.1"/>
    </source>
</evidence>
<accession>A0A0N4YVU0</accession>
<reference evidence="7" key="1">
    <citation type="submission" date="2017-02" db="UniProtKB">
        <authorList>
            <consortium name="WormBaseParasite"/>
        </authorList>
    </citation>
    <scope>IDENTIFICATION</scope>
</reference>
<feature type="domain" description="Pan3 C-terminal knob" evidence="4">
    <location>
        <begin position="1"/>
        <end position="119"/>
    </location>
</feature>
<sequence>MPMIGARFYSQLETAQMRNDMLENELSKELENGRLFRILAKINTIVERPEHNLDPSWSETGDRFLIKLFRDYVFHQVTESGKPWMDMAHIVQCLNKVPRGGFQRVEHDSLCGSSSLVVSTVFLSIIVRKCSFSGATNEDSICSQPRLSAINYH</sequence>
<dbReference type="GO" id="GO:0005524">
    <property type="term" value="F:ATP binding"/>
    <property type="evidence" value="ECO:0007669"/>
    <property type="project" value="UniProtKB-KW"/>
</dbReference>
<name>A0A0N4YVU0_NIPBR</name>
<proteinExistence type="predicted"/>